<feature type="domain" description="DNA polymerase III delta N-terminal" evidence="9">
    <location>
        <begin position="10"/>
        <end position="126"/>
    </location>
</feature>
<reference evidence="11 12" key="1">
    <citation type="submission" date="2017-10" db="EMBL/GenBank/DDBJ databases">
        <title>Complete genome sequence of Collinsella aerofaciens isolated from the gut of a healthy adult Indian.</title>
        <authorList>
            <person name="Bag S."/>
            <person name="Ghosh T.S."/>
            <person name="Das B."/>
        </authorList>
    </citation>
    <scope>NUCLEOTIDE SEQUENCE [LARGE SCALE GENOMIC DNA]</scope>
    <source>
        <strain evidence="12">indica</strain>
    </source>
</reference>
<sequence length="320" mass="35618">MSETGLLPAYLIVGTDGVKRDHAVSRMKARLEKSGMVEFNLDERDMTKDPDIESIIGSLNTFPMGSEFRLVILDGCSKLAKAVSEPLVEYLASPSPTTVCLIIADSLAKNTRLYKAIAKIDKKAVIDCSGTKRWELPRRVQQMATQHGKSISTAAAEELVSRSGENTRMLDNDLAKLAQMVESPQIELADVERWIVRTAEVQPWDFLNAVSARDMRRSLELFKLLPSKSYVWTYTLLCGRIRELIVAKALDARGQGRELAATLKLQSWQVKNHLTWARRFSMAELVAALEGAVDVELALKGSADSQTALLLWITNILRKS</sequence>
<dbReference type="NCBIfam" id="TIGR01128">
    <property type="entry name" value="holA"/>
    <property type="match status" value="1"/>
</dbReference>
<dbReference type="Proteomes" id="UP000225608">
    <property type="component" value="Chromosome"/>
</dbReference>
<dbReference type="KEGG" id="caer:CSV91_03325"/>
<evidence type="ECO:0000313" key="12">
    <source>
        <dbReference type="Proteomes" id="UP000225608"/>
    </source>
</evidence>
<feature type="domain" description="DNA polymerase III delta subunit-like C-terminal" evidence="10">
    <location>
        <begin position="205"/>
        <end position="312"/>
    </location>
</feature>
<dbReference type="EC" id="2.7.7.7" evidence="1"/>
<dbReference type="GO" id="GO:0006261">
    <property type="term" value="P:DNA-templated DNA replication"/>
    <property type="evidence" value="ECO:0007669"/>
    <property type="project" value="TreeGrafter"/>
</dbReference>
<keyword evidence="4" id="KW-0548">Nucleotidyltransferase</keyword>
<dbReference type="Pfam" id="PF21694">
    <property type="entry name" value="DNA_pol3_delta_C"/>
    <property type="match status" value="1"/>
</dbReference>
<evidence type="ECO:0000256" key="1">
    <source>
        <dbReference type="ARBA" id="ARBA00012417"/>
    </source>
</evidence>
<evidence type="ECO:0000259" key="9">
    <source>
        <dbReference type="Pfam" id="PF06144"/>
    </source>
</evidence>
<dbReference type="GO" id="GO:0003677">
    <property type="term" value="F:DNA binding"/>
    <property type="evidence" value="ECO:0007669"/>
    <property type="project" value="InterPro"/>
</dbReference>
<dbReference type="GO" id="GO:0003887">
    <property type="term" value="F:DNA-directed DNA polymerase activity"/>
    <property type="evidence" value="ECO:0007669"/>
    <property type="project" value="UniProtKB-KW"/>
</dbReference>
<organism evidence="11 12">
    <name type="scientific">Collinsella aerofaciens</name>
    <dbReference type="NCBI Taxonomy" id="74426"/>
    <lineage>
        <taxon>Bacteria</taxon>
        <taxon>Bacillati</taxon>
        <taxon>Actinomycetota</taxon>
        <taxon>Coriobacteriia</taxon>
        <taxon>Coriobacteriales</taxon>
        <taxon>Coriobacteriaceae</taxon>
        <taxon>Collinsella</taxon>
    </lineage>
</organism>
<evidence type="ECO:0000313" key="11">
    <source>
        <dbReference type="EMBL" id="ATP53648.1"/>
    </source>
</evidence>
<keyword evidence="5" id="KW-0235">DNA replication</keyword>
<gene>
    <name evidence="11" type="primary">holA</name>
    <name evidence="11" type="ORF">CSV91_03325</name>
</gene>
<dbReference type="GO" id="GO:0009360">
    <property type="term" value="C:DNA polymerase III complex"/>
    <property type="evidence" value="ECO:0007669"/>
    <property type="project" value="InterPro"/>
</dbReference>
<dbReference type="SUPFAM" id="SSF48019">
    <property type="entry name" value="post-AAA+ oligomerization domain-like"/>
    <property type="match status" value="1"/>
</dbReference>
<accession>A0A2D1TWA5</accession>
<dbReference type="Pfam" id="PF06144">
    <property type="entry name" value="DNA_pol3_delta"/>
    <property type="match status" value="1"/>
</dbReference>
<comment type="similarity">
    <text evidence="7">Belongs to the DNA polymerase HolA subunit family.</text>
</comment>
<dbReference type="InterPro" id="IPR005790">
    <property type="entry name" value="DNA_polIII_delta"/>
</dbReference>
<evidence type="ECO:0000256" key="4">
    <source>
        <dbReference type="ARBA" id="ARBA00022695"/>
    </source>
</evidence>
<evidence type="ECO:0000259" key="10">
    <source>
        <dbReference type="Pfam" id="PF21694"/>
    </source>
</evidence>
<dbReference type="InterPro" id="IPR048466">
    <property type="entry name" value="DNA_pol3_delta-like_C"/>
</dbReference>
<dbReference type="AlphaFoldDB" id="A0A2D1TWA5"/>
<dbReference type="Gene3D" id="1.20.272.10">
    <property type="match status" value="1"/>
</dbReference>
<dbReference type="Gene3D" id="3.40.50.300">
    <property type="entry name" value="P-loop containing nucleotide triphosphate hydrolases"/>
    <property type="match status" value="1"/>
</dbReference>
<evidence type="ECO:0000256" key="6">
    <source>
        <dbReference type="ARBA" id="ARBA00022932"/>
    </source>
</evidence>
<protein>
    <recommendedName>
        <fullName evidence="2">DNA polymerase III subunit delta</fullName>
        <ecNumber evidence="1">2.7.7.7</ecNumber>
    </recommendedName>
</protein>
<evidence type="ECO:0000256" key="5">
    <source>
        <dbReference type="ARBA" id="ARBA00022705"/>
    </source>
</evidence>
<dbReference type="Gene3D" id="1.10.8.60">
    <property type="match status" value="1"/>
</dbReference>
<keyword evidence="6" id="KW-0239">DNA-directed DNA polymerase</keyword>
<dbReference type="EMBL" id="CP024160">
    <property type="protein sequence ID" value="ATP53648.1"/>
    <property type="molecule type" value="Genomic_DNA"/>
</dbReference>
<evidence type="ECO:0000256" key="8">
    <source>
        <dbReference type="ARBA" id="ARBA00049244"/>
    </source>
</evidence>
<dbReference type="PANTHER" id="PTHR34388">
    <property type="entry name" value="DNA POLYMERASE III SUBUNIT DELTA"/>
    <property type="match status" value="1"/>
</dbReference>
<dbReference type="SUPFAM" id="SSF52540">
    <property type="entry name" value="P-loop containing nucleoside triphosphate hydrolases"/>
    <property type="match status" value="1"/>
</dbReference>
<evidence type="ECO:0000256" key="7">
    <source>
        <dbReference type="ARBA" id="ARBA00034754"/>
    </source>
</evidence>
<dbReference type="InterPro" id="IPR008921">
    <property type="entry name" value="DNA_pol3_clamp-load_cplx_C"/>
</dbReference>
<evidence type="ECO:0000256" key="3">
    <source>
        <dbReference type="ARBA" id="ARBA00022679"/>
    </source>
</evidence>
<dbReference type="InterPro" id="IPR027417">
    <property type="entry name" value="P-loop_NTPase"/>
</dbReference>
<proteinExistence type="inferred from homology"/>
<dbReference type="RefSeq" id="WP_099431802.1">
    <property type="nucleotide sequence ID" value="NZ_CP024160.1"/>
</dbReference>
<keyword evidence="3" id="KW-0808">Transferase</keyword>
<comment type="catalytic activity">
    <reaction evidence="8">
        <text>DNA(n) + a 2'-deoxyribonucleoside 5'-triphosphate = DNA(n+1) + diphosphate</text>
        <dbReference type="Rhea" id="RHEA:22508"/>
        <dbReference type="Rhea" id="RHEA-COMP:17339"/>
        <dbReference type="Rhea" id="RHEA-COMP:17340"/>
        <dbReference type="ChEBI" id="CHEBI:33019"/>
        <dbReference type="ChEBI" id="CHEBI:61560"/>
        <dbReference type="ChEBI" id="CHEBI:173112"/>
        <dbReference type="EC" id="2.7.7.7"/>
    </reaction>
</comment>
<evidence type="ECO:0000256" key="2">
    <source>
        <dbReference type="ARBA" id="ARBA00017703"/>
    </source>
</evidence>
<dbReference type="PANTHER" id="PTHR34388:SF1">
    <property type="entry name" value="DNA POLYMERASE III SUBUNIT DELTA"/>
    <property type="match status" value="1"/>
</dbReference>
<dbReference type="InterPro" id="IPR010372">
    <property type="entry name" value="DNA_pol3_delta_N"/>
</dbReference>
<name>A0A2D1TWA5_9ACTN</name>